<dbReference type="GO" id="GO:0016301">
    <property type="term" value="F:kinase activity"/>
    <property type="evidence" value="ECO:0007669"/>
    <property type="project" value="UniProtKB-KW"/>
</dbReference>
<dbReference type="InterPro" id="IPR010559">
    <property type="entry name" value="Sig_transdc_His_kin_internal"/>
</dbReference>
<name>A0ABU6HQK5_9FLAO</name>
<feature type="transmembrane region" description="Helical" evidence="1">
    <location>
        <begin position="93"/>
        <end position="115"/>
    </location>
</feature>
<evidence type="ECO:0000259" key="2">
    <source>
        <dbReference type="Pfam" id="PF06580"/>
    </source>
</evidence>
<evidence type="ECO:0000313" key="3">
    <source>
        <dbReference type="EMBL" id="MEC3875329.1"/>
    </source>
</evidence>
<feature type="transmembrane region" description="Helical" evidence="1">
    <location>
        <begin position="18"/>
        <end position="38"/>
    </location>
</feature>
<keyword evidence="1" id="KW-1133">Transmembrane helix</keyword>
<protein>
    <submittedName>
        <fullName evidence="3">Histidine kinase</fullName>
    </submittedName>
</protein>
<keyword evidence="1" id="KW-0472">Membrane</keyword>
<feature type="transmembrane region" description="Helical" evidence="1">
    <location>
        <begin position="135"/>
        <end position="157"/>
    </location>
</feature>
<dbReference type="Proteomes" id="UP001348397">
    <property type="component" value="Unassembled WGS sequence"/>
</dbReference>
<gene>
    <name evidence="3" type="ORF">SOP96_06335</name>
</gene>
<dbReference type="PANTHER" id="PTHR34220">
    <property type="entry name" value="SENSOR HISTIDINE KINASE YPDA"/>
    <property type="match status" value="1"/>
</dbReference>
<dbReference type="Pfam" id="PF06580">
    <property type="entry name" value="His_kinase"/>
    <property type="match status" value="1"/>
</dbReference>
<dbReference type="EMBL" id="JAYLAA010000021">
    <property type="protein sequence ID" value="MEC3875329.1"/>
    <property type="molecule type" value="Genomic_DNA"/>
</dbReference>
<dbReference type="InterPro" id="IPR036890">
    <property type="entry name" value="HATPase_C_sf"/>
</dbReference>
<organism evidence="3 4">
    <name type="scientific">Chryseobacterium salviniae</name>
    <dbReference type="NCBI Taxonomy" id="3101750"/>
    <lineage>
        <taxon>Bacteria</taxon>
        <taxon>Pseudomonadati</taxon>
        <taxon>Bacteroidota</taxon>
        <taxon>Flavobacteriia</taxon>
        <taxon>Flavobacteriales</taxon>
        <taxon>Weeksellaceae</taxon>
        <taxon>Chryseobacterium group</taxon>
        <taxon>Chryseobacterium</taxon>
    </lineage>
</organism>
<keyword evidence="4" id="KW-1185">Reference proteome</keyword>
<feature type="transmembrane region" description="Helical" evidence="1">
    <location>
        <begin position="50"/>
        <end position="72"/>
    </location>
</feature>
<feature type="domain" description="Signal transduction histidine kinase internal region" evidence="2">
    <location>
        <begin position="184"/>
        <end position="260"/>
    </location>
</feature>
<reference evidence="3 4" key="1">
    <citation type="submission" date="2024-01" db="EMBL/GenBank/DDBJ databases">
        <title>Chryseobacterium sp. T9W2-O.</title>
        <authorList>
            <person name="Maltman C."/>
        </authorList>
    </citation>
    <scope>NUCLEOTIDE SEQUENCE [LARGE SCALE GENOMIC DNA]</scope>
    <source>
        <strain evidence="3 4">T9W2-O</strain>
    </source>
</reference>
<evidence type="ECO:0000256" key="1">
    <source>
        <dbReference type="SAM" id="Phobius"/>
    </source>
</evidence>
<keyword evidence="1" id="KW-0812">Transmembrane</keyword>
<dbReference type="Gene3D" id="3.30.565.10">
    <property type="entry name" value="Histidine kinase-like ATPase, C-terminal domain"/>
    <property type="match status" value="1"/>
</dbReference>
<evidence type="ECO:0000313" key="4">
    <source>
        <dbReference type="Proteomes" id="UP001348397"/>
    </source>
</evidence>
<dbReference type="RefSeq" id="WP_326320157.1">
    <property type="nucleotide sequence ID" value="NZ_JAYLAA010000021.1"/>
</dbReference>
<proteinExistence type="predicted"/>
<sequence>MDYQMNSKRSDQLKKSGLIFITFTGMYLLPFLIQPVNYHENYFNLPLYKILFDMIGTLAICAAMVFLCLYIDQRLNRVMPWTKFALGRLFVQTVTQIFFTSLLILIFSVMMTVIFKFSKINFNELNISENDGWKYLLSMVFISLIISIINIVGYLAANWKSAIEIAAEYQISAAKNKQIAAETELHALRLQLDPHFVFNNLSVLSELILKDQQLGFEYTENFAKVYRYLLINSKKQLISLRDELRFLQSYLFLLKHRIGNGVIFEIQVDAKNLDLKLAPLTLQLLVENAIKHNRIAKENPLIIKISVNESAELTVENNILPLLKKPHSSQIGLENITARLALLSKGKPEIKKSETAFTVKIPLI</sequence>
<comment type="caution">
    <text evidence="3">The sequence shown here is derived from an EMBL/GenBank/DDBJ whole genome shotgun (WGS) entry which is preliminary data.</text>
</comment>
<keyword evidence="3" id="KW-0808">Transferase</keyword>
<dbReference type="PANTHER" id="PTHR34220:SF7">
    <property type="entry name" value="SENSOR HISTIDINE KINASE YPDA"/>
    <property type="match status" value="1"/>
</dbReference>
<dbReference type="InterPro" id="IPR050640">
    <property type="entry name" value="Bact_2-comp_sensor_kinase"/>
</dbReference>
<keyword evidence="3" id="KW-0418">Kinase</keyword>
<accession>A0ABU6HQK5</accession>